<dbReference type="Proteomes" id="UP000183658">
    <property type="component" value="Unassembled WGS sequence"/>
</dbReference>
<organism evidence="2 3">
    <name type="scientific">Flavobacterium frigoris</name>
    <dbReference type="NCBI Taxonomy" id="229204"/>
    <lineage>
        <taxon>Bacteria</taxon>
        <taxon>Pseudomonadati</taxon>
        <taxon>Bacteroidota</taxon>
        <taxon>Flavobacteriia</taxon>
        <taxon>Flavobacteriales</taxon>
        <taxon>Flavobacteriaceae</taxon>
        <taxon>Flavobacterium</taxon>
    </lineage>
</organism>
<dbReference type="NCBIfam" id="TIGR04131">
    <property type="entry name" value="Bac_Flav_CTERM"/>
    <property type="match status" value="1"/>
</dbReference>
<dbReference type="EMBL" id="FOFZ01000004">
    <property type="protein sequence ID" value="SEQ80448.1"/>
    <property type="molecule type" value="Genomic_DNA"/>
</dbReference>
<evidence type="ECO:0000256" key="1">
    <source>
        <dbReference type="SAM" id="SignalP"/>
    </source>
</evidence>
<evidence type="ECO:0000313" key="2">
    <source>
        <dbReference type="EMBL" id="SEQ80448.1"/>
    </source>
</evidence>
<evidence type="ECO:0000313" key="3">
    <source>
        <dbReference type="Proteomes" id="UP000183658"/>
    </source>
</evidence>
<dbReference type="AlphaFoldDB" id="A0A1H9J0Z3"/>
<dbReference type="Pfam" id="PF13585">
    <property type="entry name" value="CHU_C"/>
    <property type="match status" value="1"/>
</dbReference>
<dbReference type="NCBIfam" id="NF038133">
    <property type="entry name" value="choice_anch_L"/>
    <property type="match status" value="1"/>
</dbReference>
<dbReference type="OrthoDB" id="9765926at2"/>
<gene>
    <name evidence="2" type="ORF">SAMN05444355_104177</name>
</gene>
<dbReference type="InterPro" id="IPR049804">
    <property type="entry name" value="Choice_anch_L"/>
</dbReference>
<reference evidence="3" key="1">
    <citation type="submission" date="2016-10" db="EMBL/GenBank/DDBJ databases">
        <authorList>
            <person name="Varghese N."/>
            <person name="Submissions S."/>
        </authorList>
    </citation>
    <scope>NUCLEOTIDE SEQUENCE [LARGE SCALE GENOMIC DNA]</scope>
    <source>
        <strain evidence="3">DSM 15719</strain>
    </source>
</reference>
<feature type="chain" id="PRO_5010332998" evidence="1">
    <location>
        <begin position="21"/>
        <end position="779"/>
    </location>
</feature>
<dbReference type="RefSeq" id="WP_074722934.1">
    <property type="nucleotide sequence ID" value="NZ_CBCRVS010000008.1"/>
</dbReference>
<feature type="signal peptide" evidence="1">
    <location>
        <begin position="1"/>
        <end position="20"/>
    </location>
</feature>
<sequence>MKFIKAILLFIFLCYFPVMGSAQSITVNDTYTEQNLVDILTNNSSCSTTSNPKVLGDTFSGTQNSHGYFNSGTSSFPFSEGVILSTWSISKAVGPFDVTNTGGGNISWKGDPELEQVLGISNTFNATVLEFDFVPLTNFISFNFIFASNEYQSYFPCEYSDAFAFLIKESGTIGYTNLAVLPGTNTPISSQNVHPLINDVTDSKGFHKGCPAINETYFGGLITSAPNNSPINYSGQTKKMTAQTNVVAGKTYHIKLVIADQGGNYYDSAVFLEAGSFRSKIDLGTDRLLSTNNGVCFGENYVINTNLPITNNYKWYKNNSTTPIPGATKPSYTVTDAGTYKVELDVPNCISSGEIKIEYAAEIVLNNTTLVQCDDNGDGVSIFNLTKVDAQIKNNNSSLSPVIYYETLAQAKASLNPITNSSSYVNKSQNQILYAKVTNSYDCINYAELTLQISNNAITPPNPFRTCDADANKDGLSVFDLNIEITPKVLNGLPAGLNVEYFLNTADAISQNNVLPNTFNNITPNQQIIFARIINGSDCYAITPITLIVDTFKPPNFEDINASLCNGNTTTISVNTGFSSYLWNTGEITTSITVNTPGDYTVKVTDSNGCEATKTFHIKASGIATITGAIVNEFAGNDNSVVLEYTGSGDYEFSLDSTYFQDDPQFTGIIAGSYIAYARDKNGCGLSNPFAISVLDYPRFFTPNGDGYNDFWTIKNLDLLPKSKIIIFNRYGKLLKEISQTSMEWNGTFNGSELPANDYWFNLTFEDGKIIKGHFSLKR</sequence>
<keyword evidence="1" id="KW-0732">Signal</keyword>
<proteinExistence type="predicted"/>
<keyword evidence="3" id="KW-1185">Reference proteome</keyword>
<protein>
    <submittedName>
        <fullName evidence="2">Gliding motility-associated C-terminal domain-containing protein</fullName>
    </submittedName>
</protein>
<name>A0A1H9J0Z3_FLAFI</name>
<accession>A0A1H9J0Z3</accession>
<dbReference type="InterPro" id="IPR026341">
    <property type="entry name" value="T9SS_type_B"/>
</dbReference>